<dbReference type="InterPro" id="IPR016160">
    <property type="entry name" value="Ald_DH_CS_CYS"/>
</dbReference>
<dbReference type="FunFam" id="3.40.309.10:FF:000010">
    <property type="entry name" value="Gamma-aminobutyraldehyde dehydrogenase"/>
    <property type="match status" value="1"/>
</dbReference>
<keyword evidence="4" id="KW-1185">Reference proteome</keyword>
<gene>
    <name evidence="3" type="ORF">GGQ80_001475</name>
</gene>
<evidence type="ECO:0000256" key="1">
    <source>
        <dbReference type="ARBA" id="ARBA00023002"/>
    </source>
</evidence>
<evidence type="ECO:0000313" key="4">
    <source>
        <dbReference type="Proteomes" id="UP000529795"/>
    </source>
</evidence>
<feature type="domain" description="Aldehyde dehydrogenase" evidence="2">
    <location>
        <begin position="4"/>
        <end position="438"/>
    </location>
</feature>
<dbReference type="InterPro" id="IPR015590">
    <property type="entry name" value="Aldehyde_DH_dom"/>
</dbReference>
<evidence type="ECO:0000313" key="3">
    <source>
        <dbReference type="EMBL" id="MBB4153573.1"/>
    </source>
</evidence>
<organism evidence="3 4">
    <name type="scientific">Sphingomonas jinjuensis</name>
    <dbReference type="NCBI Taxonomy" id="535907"/>
    <lineage>
        <taxon>Bacteria</taxon>
        <taxon>Pseudomonadati</taxon>
        <taxon>Pseudomonadota</taxon>
        <taxon>Alphaproteobacteria</taxon>
        <taxon>Sphingomonadales</taxon>
        <taxon>Sphingomonadaceae</taxon>
        <taxon>Sphingomonas</taxon>
    </lineage>
</organism>
<name>A0A840F2J9_9SPHN</name>
<dbReference type="Pfam" id="PF00171">
    <property type="entry name" value="Aldedh"/>
    <property type="match status" value="1"/>
</dbReference>
<dbReference type="PROSITE" id="PS00070">
    <property type="entry name" value="ALDEHYDE_DEHYDR_CYS"/>
    <property type="match status" value="1"/>
</dbReference>
<dbReference type="Gene3D" id="3.40.605.10">
    <property type="entry name" value="Aldehyde Dehydrogenase, Chain A, domain 1"/>
    <property type="match status" value="1"/>
</dbReference>
<sequence>MTFSINPATGETLATHFFDDDSAIDGALDRAAAAQRRWAEIPIGERAAAIGKVAAGLRSEVETLAQTITAEMGKPIEQARAEVEKCAVLCDWYRANGAALLADEAIDVGGDGEALVAWQPVGVVYGVMPWNFPLWQVLRAAVPILLGGNGFVLKHSDNVQLCARRLIEVMEGAGLPAGLIVNLHVPTEQVTAIVDDPRIAAVTVTSGLGAGSAIAAAAGAALKKSVLELGGSDPFVVLADADIDKAAEAAVKSRYLNTGQVCIAAKRIIVERAILDDFTRRFIERTEALVMGDPRDEATFLGPLARERGRDALQAQVEKSIAEGAVLALGGKPAAGVGSFYPATVLTGVTSAMTAAREELFGPVAAIMAAADAEEAIAIANASDYGLSGALWCGDPERARRLARRIEVGATFVNGISASDPRVPIGGMKRSGYGRELAWFGPREFANPHLIWAR</sequence>
<proteinExistence type="predicted"/>
<dbReference type="GO" id="GO:0004777">
    <property type="term" value="F:succinate-semialdehyde dehydrogenase (NAD+) activity"/>
    <property type="evidence" value="ECO:0007669"/>
    <property type="project" value="TreeGrafter"/>
</dbReference>
<dbReference type="PANTHER" id="PTHR43217">
    <property type="entry name" value="SUCCINATE SEMIALDEHYDE DEHYDROGENASE [NAD(P)+] SAD"/>
    <property type="match status" value="1"/>
</dbReference>
<evidence type="ECO:0000259" key="2">
    <source>
        <dbReference type="Pfam" id="PF00171"/>
    </source>
</evidence>
<accession>A0A840F2J9</accession>
<dbReference type="EMBL" id="JACIEV010000003">
    <property type="protein sequence ID" value="MBB4153573.1"/>
    <property type="molecule type" value="Genomic_DNA"/>
</dbReference>
<dbReference type="InterPro" id="IPR016161">
    <property type="entry name" value="Ald_DH/histidinol_DH"/>
</dbReference>
<dbReference type="InterPro" id="IPR016162">
    <property type="entry name" value="Ald_DH_N"/>
</dbReference>
<dbReference type="Proteomes" id="UP000529795">
    <property type="component" value="Unassembled WGS sequence"/>
</dbReference>
<dbReference type="SUPFAM" id="SSF53720">
    <property type="entry name" value="ALDH-like"/>
    <property type="match status" value="1"/>
</dbReference>
<dbReference type="AlphaFoldDB" id="A0A840F2J9"/>
<dbReference type="RefSeq" id="WP_183983236.1">
    <property type="nucleotide sequence ID" value="NZ_JACIEV010000003.1"/>
</dbReference>
<reference evidence="3 4" key="1">
    <citation type="submission" date="2020-08" db="EMBL/GenBank/DDBJ databases">
        <title>Genomic Encyclopedia of Type Strains, Phase IV (KMG-IV): sequencing the most valuable type-strain genomes for metagenomic binning, comparative biology and taxonomic classification.</title>
        <authorList>
            <person name="Goeker M."/>
        </authorList>
    </citation>
    <scope>NUCLEOTIDE SEQUENCE [LARGE SCALE GENOMIC DNA]</scope>
    <source>
        <strain evidence="3 4">YC6723</strain>
    </source>
</reference>
<dbReference type="Gene3D" id="3.40.309.10">
    <property type="entry name" value="Aldehyde Dehydrogenase, Chain A, domain 2"/>
    <property type="match status" value="1"/>
</dbReference>
<dbReference type="PANTHER" id="PTHR43217:SF1">
    <property type="entry name" value="SUCCINATE SEMIALDEHYDE DEHYDROGENASE [NAD(P)+] SAD"/>
    <property type="match status" value="1"/>
</dbReference>
<keyword evidence="1" id="KW-0560">Oxidoreductase</keyword>
<dbReference type="InterPro" id="IPR047110">
    <property type="entry name" value="GABD/Sad-like"/>
</dbReference>
<protein>
    <submittedName>
        <fullName evidence="3">Acyl-CoA reductase-like NAD-dependent aldehyde dehydrogenase</fullName>
    </submittedName>
</protein>
<comment type="caution">
    <text evidence="3">The sequence shown here is derived from an EMBL/GenBank/DDBJ whole genome shotgun (WGS) entry which is preliminary data.</text>
</comment>
<dbReference type="InterPro" id="IPR016163">
    <property type="entry name" value="Ald_DH_C"/>
</dbReference>